<dbReference type="PANTHER" id="PTHR11692">
    <property type="entry name" value="BIFUNCTIONAL PURINE BIOSYNTHESIS PROTEIN PURH"/>
    <property type="match status" value="1"/>
</dbReference>
<comment type="domain">
    <text evidence="10">The IMP cyclohydrolase activity resides in the N-terminal region.</text>
</comment>
<evidence type="ECO:0000256" key="3">
    <source>
        <dbReference type="ARBA" id="ARBA00007667"/>
    </source>
</evidence>
<dbReference type="HAMAP" id="MF_00139">
    <property type="entry name" value="PurH"/>
    <property type="match status" value="1"/>
</dbReference>
<evidence type="ECO:0000256" key="8">
    <source>
        <dbReference type="ARBA" id="ARBA00050488"/>
    </source>
</evidence>
<evidence type="ECO:0000313" key="12">
    <source>
        <dbReference type="EMBL" id="ODS01139.1"/>
    </source>
</evidence>
<protein>
    <recommendedName>
        <fullName evidence="10">Bifunctional purine biosynthesis protein PurH</fullName>
    </recommendedName>
    <domain>
        <recommendedName>
            <fullName evidence="10">Phosphoribosylaminoimidazolecarboxamide formyltransferase</fullName>
            <ecNumber evidence="10">2.1.2.3</ecNumber>
        </recommendedName>
        <alternativeName>
            <fullName evidence="10">AICAR transformylase</fullName>
        </alternativeName>
    </domain>
    <domain>
        <recommendedName>
            <fullName evidence="10">IMP cyclohydrolase</fullName>
            <ecNumber evidence="10">3.5.4.10</ecNumber>
        </recommendedName>
        <alternativeName>
            <fullName evidence="10">ATIC</fullName>
        </alternativeName>
        <alternativeName>
            <fullName evidence="10">IMP synthase</fullName>
        </alternativeName>
        <alternativeName>
            <fullName evidence="10">Inosinicase</fullName>
        </alternativeName>
    </domain>
</protein>
<keyword evidence="4 10" id="KW-0808">Transferase</keyword>
<dbReference type="InterPro" id="IPR016193">
    <property type="entry name" value="Cytidine_deaminase-like"/>
</dbReference>
<dbReference type="CDD" id="cd01421">
    <property type="entry name" value="IMPCH"/>
    <property type="match status" value="1"/>
</dbReference>
<keyword evidence="7 10" id="KW-0511">Multifunctional enzyme</keyword>
<dbReference type="InterPro" id="IPR011607">
    <property type="entry name" value="MGS-like_dom"/>
</dbReference>
<evidence type="ECO:0000259" key="11">
    <source>
        <dbReference type="PROSITE" id="PS51855"/>
    </source>
</evidence>
<evidence type="ECO:0000256" key="2">
    <source>
        <dbReference type="ARBA" id="ARBA00004954"/>
    </source>
</evidence>
<dbReference type="InterPro" id="IPR024051">
    <property type="entry name" value="AICAR_Tfase_dup_dom_sf"/>
</dbReference>
<dbReference type="EC" id="2.1.2.3" evidence="10"/>
<comment type="caution">
    <text evidence="12">The sequence shown here is derived from an EMBL/GenBank/DDBJ whole genome shotgun (WGS) entry which is preliminary data.</text>
</comment>
<comment type="similarity">
    <text evidence="3 10">Belongs to the PurH family.</text>
</comment>
<sequence>MPTRKITRALLSVSDKTGLVPFAQALAGHDVTLVSTGGTAKALREAGLTVVDVAEVTGSPEMMDGRVKTLHPKIHGGLLAMRDNAEHVAAMDTHGIPPIDLLVVNLYPFEATVAGGADFATAIENIDIGGPAMIRAAAKNHAGVAVVVDPEDYDQVLEEIATHEAARRAARRRHLAAKAFAHTGAYDGAIATWFAEELGVTAPHKRVIGGTRAAKLRYGENPHQWAAFYTTAEQRPGVATATQVQGKELSYNNLNDTDAAFELVAEFDPNSSAAVAIIKHANPCGVAVGSTLAEAYTKALACDGVSAFGGIVALNATLDAEAAEEIVKIFTEVIIAPNASDEAKAIIASKKNLRLLLTGALPDPRAEGLTYRALAGGFLVQSRDNRLVDQDALKVVTKRKPSEQELADMIFAFTVAKHVKSNTIVYAKDGATVGIGAGQMSRVDSARIAARKAEDAAERSACPSPLTIGSVAASDAFFPFADGLQVVADAGATAVIQPGGSMRDDEVIAAADAAGLAMVFTGMRHFRH</sequence>
<dbReference type="NCBIfam" id="TIGR00355">
    <property type="entry name" value="purH"/>
    <property type="match status" value="1"/>
</dbReference>
<comment type="pathway">
    <text evidence="1 10">Purine metabolism; IMP biosynthesis via de novo pathway; IMP from 5-formamido-1-(5-phospho-D-ribosyl)imidazole-4-carboxamide: step 1/1.</text>
</comment>
<dbReference type="FunFam" id="3.40.50.1380:FF:000001">
    <property type="entry name" value="Bifunctional purine biosynthesis protein PurH"/>
    <property type="match status" value="1"/>
</dbReference>
<evidence type="ECO:0000256" key="4">
    <source>
        <dbReference type="ARBA" id="ARBA00022679"/>
    </source>
</evidence>
<dbReference type="PANTHER" id="PTHR11692:SF0">
    <property type="entry name" value="BIFUNCTIONAL PURINE BIOSYNTHESIS PROTEIN ATIC"/>
    <property type="match status" value="1"/>
</dbReference>
<dbReference type="GO" id="GO:0006189">
    <property type="term" value="P:'de novo' IMP biosynthetic process"/>
    <property type="evidence" value="ECO:0007669"/>
    <property type="project" value="UniProtKB-UniRule"/>
</dbReference>
<dbReference type="SUPFAM" id="SSF53927">
    <property type="entry name" value="Cytidine deaminase-like"/>
    <property type="match status" value="1"/>
</dbReference>
<evidence type="ECO:0000256" key="9">
    <source>
        <dbReference type="ARBA" id="ARBA00050687"/>
    </source>
</evidence>
<evidence type="ECO:0000256" key="6">
    <source>
        <dbReference type="ARBA" id="ARBA00022801"/>
    </source>
</evidence>
<dbReference type="Pfam" id="PF02142">
    <property type="entry name" value="MGS"/>
    <property type="match status" value="1"/>
</dbReference>
<dbReference type="FunFam" id="3.40.140.20:FF:000001">
    <property type="entry name" value="Bifunctional purine biosynthesis protein PurH"/>
    <property type="match status" value="1"/>
</dbReference>
<dbReference type="Gene3D" id="3.40.140.20">
    <property type="match status" value="2"/>
</dbReference>
<dbReference type="GO" id="GO:0004643">
    <property type="term" value="F:phosphoribosylaminoimidazolecarboxamide formyltransferase activity"/>
    <property type="evidence" value="ECO:0007669"/>
    <property type="project" value="UniProtKB-UniRule"/>
</dbReference>
<dbReference type="Pfam" id="PF01808">
    <property type="entry name" value="AICARFT_IMPCHas"/>
    <property type="match status" value="1"/>
</dbReference>
<dbReference type="OrthoDB" id="9802065at2"/>
<proteinExistence type="inferred from homology"/>
<dbReference type="UniPathway" id="UPA00074">
    <property type="reaction ID" value="UER00133"/>
</dbReference>
<organism evidence="12 13">
    <name type="scientific">Methyloceanibacter methanicus</name>
    <dbReference type="NCBI Taxonomy" id="1774968"/>
    <lineage>
        <taxon>Bacteria</taxon>
        <taxon>Pseudomonadati</taxon>
        <taxon>Pseudomonadota</taxon>
        <taxon>Alphaproteobacteria</taxon>
        <taxon>Hyphomicrobiales</taxon>
        <taxon>Hyphomicrobiaceae</taxon>
        <taxon>Methyloceanibacter</taxon>
    </lineage>
</organism>
<keyword evidence="5 10" id="KW-0658">Purine biosynthesis</keyword>
<dbReference type="GO" id="GO:0003937">
    <property type="term" value="F:IMP cyclohydrolase activity"/>
    <property type="evidence" value="ECO:0007669"/>
    <property type="project" value="UniProtKB-UniRule"/>
</dbReference>
<keyword evidence="13" id="KW-1185">Reference proteome</keyword>
<dbReference type="STRING" id="1774968.AUC68_12235"/>
<dbReference type="FunFam" id="3.40.140.20:FF:000002">
    <property type="entry name" value="Bifunctional purine biosynthesis protein PurH"/>
    <property type="match status" value="1"/>
</dbReference>
<dbReference type="Proteomes" id="UP000094501">
    <property type="component" value="Unassembled WGS sequence"/>
</dbReference>
<dbReference type="Gene3D" id="3.40.50.1380">
    <property type="entry name" value="Methylglyoxal synthase-like domain"/>
    <property type="match status" value="1"/>
</dbReference>
<comment type="catalytic activity">
    <reaction evidence="9 10">
        <text>IMP + H2O = 5-formamido-1-(5-phospho-D-ribosyl)imidazole-4-carboxamide</text>
        <dbReference type="Rhea" id="RHEA:18445"/>
        <dbReference type="ChEBI" id="CHEBI:15377"/>
        <dbReference type="ChEBI" id="CHEBI:58053"/>
        <dbReference type="ChEBI" id="CHEBI:58467"/>
        <dbReference type="EC" id="3.5.4.10"/>
    </reaction>
</comment>
<dbReference type="GO" id="GO:0005829">
    <property type="term" value="C:cytosol"/>
    <property type="evidence" value="ECO:0007669"/>
    <property type="project" value="TreeGrafter"/>
</dbReference>
<dbReference type="SMART" id="SM00798">
    <property type="entry name" value="AICARFT_IMPCHas"/>
    <property type="match status" value="1"/>
</dbReference>
<evidence type="ECO:0000256" key="1">
    <source>
        <dbReference type="ARBA" id="ARBA00004844"/>
    </source>
</evidence>
<dbReference type="InterPro" id="IPR002695">
    <property type="entry name" value="PurH-like"/>
</dbReference>
<dbReference type="NCBIfam" id="NF002049">
    <property type="entry name" value="PRK00881.1"/>
    <property type="match status" value="1"/>
</dbReference>
<keyword evidence="6 10" id="KW-0378">Hydrolase</keyword>
<evidence type="ECO:0000256" key="10">
    <source>
        <dbReference type="HAMAP-Rule" id="MF_00139"/>
    </source>
</evidence>
<comment type="catalytic activity">
    <reaction evidence="8 10">
        <text>(6R)-10-formyltetrahydrofolate + 5-amino-1-(5-phospho-beta-D-ribosyl)imidazole-4-carboxamide = 5-formamido-1-(5-phospho-D-ribosyl)imidazole-4-carboxamide + (6S)-5,6,7,8-tetrahydrofolate</text>
        <dbReference type="Rhea" id="RHEA:22192"/>
        <dbReference type="ChEBI" id="CHEBI:57453"/>
        <dbReference type="ChEBI" id="CHEBI:58467"/>
        <dbReference type="ChEBI" id="CHEBI:58475"/>
        <dbReference type="ChEBI" id="CHEBI:195366"/>
        <dbReference type="EC" id="2.1.2.3"/>
    </reaction>
</comment>
<dbReference type="RefSeq" id="WP_069435982.1">
    <property type="nucleotide sequence ID" value="NZ_LPWG01000002.1"/>
</dbReference>
<name>A0A1E3W5Q2_9HYPH</name>
<dbReference type="EMBL" id="LPWG01000002">
    <property type="protein sequence ID" value="ODS01139.1"/>
    <property type="molecule type" value="Genomic_DNA"/>
</dbReference>
<comment type="pathway">
    <text evidence="2 10">Purine metabolism; IMP biosynthesis via de novo pathway; 5-formamido-1-(5-phospho-D-ribosyl)imidazole-4-carboxamide from 5-amino-1-(5-phospho-D-ribosyl)imidazole-4-carboxamide (10-formyl THF route): step 1/1.</text>
</comment>
<dbReference type="SUPFAM" id="SSF52335">
    <property type="entry name" value="Methylglyoxal synthase-like"/>
    <property type="match status" value="1"/>
</dbReference>
<gene>
    <name evidence="10 12" type="primary">purH</name>
    <name evidence="12" type="ORF">AUC68_12235</name>
</gene>
<evidence type="ECO:0000256" key="7">
    <source>
        <dbReference type="ARBA" id="ARBA00023268"/>
    </source>
</evidence>
<dbReference type="PROSITE" id="PS51855">
    <property type="entry name" value="MGS"/>
    <property type="match status" value="1"/>
</dbReference>
<dbReference type="AlphaFoldDB" id="A0A1E3W5Q2"/>
<accession>A0A1E3W5Q2</accession>
<evidence type="ECO:0000313" key="13">
    <source>
        <dbReference type="Proteomes" id="UP000094501"/>
    </source>
</evidence>
<dbReference type="PIRSF" id="PIRSF000414">
    <property type="entry name" value="AICARFT_IMPCHas"/>
    <property type="match status" value="1"/>
</dbReference>
<feature type="domain" description="MGS-like" evidence="11">
    <location>
        <begin position="1"/>
        <end position="148"/>
    </location>
</feature>
<evidence type="ECO:0000256" key="5">
    <source>
        <dbReference type="ARBA" id="ARBA00022755"/>
    </source>
</evidence>
<dbReference type="SMART" id="SM00851">
    <property type="entry name" value="MGS"/>
    <property type="match status" value="1"/>
</dbReference>
<dbReference type="InterPro" id="IPR036914">
    <property type="entry name" value="MGS-like_dom_sf"/>
</dbReference>
<reference evidence="12 13" key="1">
    <citation type="journal article" date="2016" name="Environ. Microbiol.">
        <title>New Methyloceanibacter diversity from North Sea sediments includes methanotroph containing solely the soluble methane monooxygenase.</title>
        <authorList>
            <person name="Vekeman B."/>
            <person name="Kerckhof F.M."/>
            <person name="Cremers G."/>
            <person name="de Vos P."/>
            <person name="Vandamme P."/>
            <person name="Boon N."/>
            <person name="Op den Camp H.J."/>
            <person name="Heylen K."/>
        </authorList>
    </citation>
    <scope>NUCLEOTIDE SEQUENCE [LARGE SCALE GENOMIC DNA]</scope>
    <source>
        <strain evidence="12 13">R-67174</strain>
    </source>
</reference>
<dbReference type="EC" id="3.5.4.10" evidence="10"/>